<comment type="caution">
    <text evidence="1">The sequence shown here is derived from an EMBL/GenBank/DDBJ whole genome shotgun (WGS) entry which is preliminary data.</text>
</comment>
<accession>A0AAW5QX60</accession>
<dbReference type="Proteomes" id="UP001320898">
    <property type="component" value="Unassembled WGS sequence"/>
</dbReference>
<keyword evidence="2" id="KW-1185">Reference proteome</keyword>
<dbReference type="AlphaFoldDB" id="A0AAW5QX60"/>
<name>A0AAW5QX60_9HYPH</name>
<sequence length="96" mass="9920">MDVLLHITTADAAPIAAGLGRALTSQEASWSCFLTNDGVKALDNADFAAASAGAARVVVCEHSWEHHMDSRACPAEQGSQTVNSALVAEAARIVSL</sequence>
<evidence type="ECO:0000313" key="1">
    <source>
        <dbReference type="EMBL" id="MCT8970924.1"/>
    </source>
</evidence>
<gene>
    <name evidence="1" type="ORF">MUB46_03535</name>
</gene>
<organism evidence="1 2">
    <name type="scientific">Microbaculum marinisediminis</name>
    <dbReference type="NCBI Taxonomy" id="2931392"/>
    <lineage>
        <taxon>Bacteria</taxon>
        <taxon>Pseudomonadati</taxon>
        <taxon>Pseudomonadota</taxon>
        <taxon>Alphaproteobacteria</taxon>
        <taxon>Hyphomicrobiales</taxon>
        <taxon>Tepidamorphaceae</taxon>
        <taxon>Microbaculum</taxon>
    </lineage>
</organism>
<dbReference type="RefSeq" id="WP_261614501.1">
    <property type="nucleotide sequence ID" value="NZ_JALIDZ010000002.1"/>
</dbReference>
<evidence type="ECO:0000313" key="2">
    <source>
        <dbReference type="Proteomes" id="UP001320898"/>
    </source>
</evidence>
<proteinExistence type="predicted"/>
<protein>
    <submittedName>
        <fullName evidence="1">Uncharacterized protein</fullName>
    </submittedName>
</protein>
<reference evidence="1 2" key="1">
    <citation type="submission" date="2022-04" db="EMBL/GenBank/DDBJ databases">
        <authorList>
            <person name="Ye Y.-Q."/>
            <person name="Du Z.-J."/>
        </authorList>
    </citation>
    <scope>NUCLEOTIDE SEQUENCE [LARGE SCALE GENOMIC DNA]</scope>
    <source>
        <strain evidence="1 2">A6E488</strain>
    </source>
</reference>
<dbReference type="EMBL" id="JALIDZ010000002">
    <property type="protein sequence ID" value="MCT8970924.1"/>
    <property type="molecule type" value="Genomic_DNA"/>
</dbReference>